<feature type="compositionally biased region" description="Acidic residues" evidence="4">
    <location>
        <begin position="99"/>
        <end position="109"/>
    </location>
</feature>
<feature type="repeat" description="ANK" evidence="3">
    <location>
        <begin position="253"/>
        <end position="285"/>
    </location>
</feature>
<feature type="region of interest" description="Disordered" evidence="4">
    <location>
        <begin position="89"/>
        <end position="109"/>
    </location>
</feature>
<dbReference type="Pfam" id="PF00023">
    <property type="entry name" value="Ank"/>
    <property type="match status" value="1"/>
</dbReference>
<dbReference type="PANTHER" id="PTHR46680">
    <property type="entry name" value="NF-KAPPA-B INHIBITOR ALPHA"/>
    <property type="match status" value="1"/>
</dbReference>
<feature type="region of interest" description="Disordered" evidence="4">
    <location>
        <begin position="29"/>
        <end position="49"/>
    </location>
</feature>
<name>A0A0U3LPT1_ARGPU</name>
<dbReference type="PROSITE" id="PS50088">
    <property type="entry name" value="ANK_REPEAT"/>
    <property type="match status" value="4"/>
</dbReference>
<dbReference type="InterPro" id="IPR051070">
    <property type="entry name" value="NF-kappa-B_inhibitor"/>
</dbReference>
<dbReference type="PRINTS" id="PR01415">
    <property type="entry name" value="ANKYRIN"/>
</dbReference>
<dbReference type="SUPFAM" id="SSF48403">
    <property type="entry name" value="Ankyrin repeat"/>
    <property type="match status" value="1"/>
</dbReference>
<keyword evidence="1" id="KW-0677">Repeat</keyword>
<evidence type="ECO:0000256" key="4">
    <source>
        <dbReference type="SAM" id="MobiDB-lite"/>
    </source>
</evidence>
<dbReference type="InterPro" id="IPR002110">
    <property type="entry name" value="Ankyrin_rpt"/>
</dbReference>
<evidence type="ECO:0000256" key="2">
    <source>
        <dbReference type="ARBA" id="ARBA00023043"/>
    </source>
</evidence>
<evidence type="ECO:0000313" key="5">
    <source>
        <dbReference type="EMBL" id="ALV13262.1"/>
    </source>
</evidence>
<feature type="repeat" description="ANK" evidence="3">
    <location>
        <begin position="169"/>
        <end position="201"/>
    </location>
</feature>
<dbReference type="GO" id="GO:0005829">
    <property type="term" value="C:cytosol"/>
    <property type="evidence" value="ECO:0007669"/>
    <property type="project" value="TreeGrafter"/>
</dbReference>
<dbReference type="GO" id="GO:0051059">
    <property type="term" value="F:NF-kappaB binding"/>
    <property type="evidence" value="ECO:0007669"/>
    <property type="project" value="TreeGrafter"/>
</dbReference>
<sequence>MNDLETDCAPVITRPISQRMDHLNKLHQKSMDTSDSLSDPGYGSGSLSFSSGEVASLREEITRLNNNKSLEAVKEQSENITDIDELSSETRELSTGDEGYVEESAQETETSEVVLQDRITPEALMVYGTDSEGDNLLFLAIINGQVPLASVIIQMAPAADWLDIHNDELRQTALHLAALTKQVSIVRRLIVGGACLEMCDHNGDTPLHIACRQGDHETVRALLEPVRYEELQQNEYSISYQTIPQNLEIRNSSGCTCLHVAAENGHLNVMKVLLSKGAQINNGDAKRGATALHRAAERGDLSLTTFLLGLSDINVDSKMYDGTTPAAIAYCRRYSGIVTILKKFGARTEYLSEMFDDSDSDA</sequence>
<protein>
    <submittedName>
        <fullName evidence="5">Inhibitor of kappa B</fullName>
    </submittedName>
</protein>
<evidence type="ECO:0000256" key="1">
    <source>
        <dbReference type="ARBA" id="ARBA00022737"/>
    </source>
</evidence>
<dbReference type="EMBL" id="KU170642">
    <property type="protein sequence ID" value="ALV13262.1"/>
    <property type="molecule type" value="mRNA"/>
</dbReference>
<feature type="repeat" description="ANK" evidence="3">
    <location>
        <begin position="287"/>
        <end position="308"/>
    </location>
</feature>
<dbReference type="Gene3D" id="1.25.40.20">
    <property type="entry name" value="Ankyrin repeat-containing domain"/>
    <property type="match status" value="1"/>
</dbReference>
<dbReference type="AlphaFoldDB" id="A0A0U3LPT1"/>
<dbReference type="PANTHER" id="PTHR46680:SF3">
    <property type="entry name" value="NF-KAPPA-B INHIBITOR CACTUS"/>
    <property type="match status" value="1"/>
</dbReference>
<dbReference type="GO" id="GO:0071356">
    <property type="term" value="P:cellular response to tumor necrosis factor"/>
    <property type="evidence" value="ECO:0007669"/>
    <property type="project" value="TreeGrafter"/>
</dbReference>
<dbReference type="PROSITE" id="PS50297">
    <property type="entry name" value="ANK_REP_REGION"/>
    <property type="match status" value="3"/>
</dbReference>
<organism evidence="5">
    <name type="scientific">Argopecten purpuratus</name>
    <name type="common">Chilean northern scallop</name>
    <dbReference type="NCBI Taxonomy" id="228297"/>
    <lineage>
        <taxon>Eukaryota</taxon>
        <taxon>Metazoa</taxon>
        <taxon>Spiralia</taxon>
        <taxon>Lophotrochozoa</taxon>
        <taxon>Mollusca</taxon>
        <taxon>Bivalvia</taxon>
        <taxon>Autobranchia</taxon>
        <taxon>Pteriomorphia</taxon>
        <taxon>Pectinida</taxon>
        <taxon>Pectinoidea</taxon>
        <taxon>Pectinidae</taxon>
        <taxon>Argopecten</taxon>
    </lineage>
</organism>
<accession>A0A0U3LPT1</accession>
<feature type="repeat" description="ANK" evidence="3">
    <location>
        <begin position="202"/>
        <end position="224"/>
    </location>
</feature>
<dbReference type="SMART" id="SM00248">
    <property type="entry name" value="ANK"/>
    <property type="match status" value="6"/>
</dbReference>
<keyword evidence="2 3" id="KW-0040">ANK repeat</keyword>
<evidence type="ECO:0000256" key="3">
    <source>
        <dbReference type="PROSITE-ProRule" id="PRU00023"/>
    </source>
</evidence>
<dbReference type="Pfam" id="PF12796">
    <property type="entry name" value="Ank_2"/>
    <property type="match status" value="1"/>
</dbReference>
<reference evidence="5" key="1">
    <citation type="submission" date="2015-11" db="EMBL/GenBank/DDBJ databases">
        <title>Molecular characterization of the NF-kB inhibitor in the Northern scallop Argopecten purpuratus and its participation during the immune response.</title>
        <authorList>
            <person name="Oyanedel D."/>
            <person name="Gonzalez R."/>
            <person name="Flores P."/>
            <person name="Brockordt K."/>
            <person name="Mercado L."/>
            <person name="Rosa R.D."/>
            <person name="Schmitt P."/>
        </authorList>
    </citation>
    <scope>NUCLEOTIDE SEQUENCE</scope>
</reference>
<proteinExistence type="evidence at transcript level"/>
<dbReference type="InterPro" id="IPR036770">
    <property type="entry name" value="Ankyrin_rpt-contain_sf"/>
</dbReference>